<dbReference type="InterPro" id="IPR001789">
    <property type="entry name" value="Sig_transdc_resp-reg_receiver"/>
</dbReference>
<dbReference type="PANTHER" id="PTHR43228">
    <property type="entry name" value="TWO-COMPONENT RESPONSE REGULATOR"/>
    <property type="match status" value="1"/>
</dbReference>
<name>A0A2C8FAM9_9BACT</name>
<dbReference type="PROSITE" id="PS50110">
    <property type="entry name" value="RESPONSE_REGULATORY"/>
    <property type="match status" value="1"/>
</dbReference>
<dbReference type="PANTHER" id="PTHR43228:SF1">
    <property type="entry name" value="TWO-COMPONENT RESPONSE REGULATOR ARR22"/>
    <property type="match status" value="1"/>
</dbReference>
<dbReference type="AlphaFoldDB" id="A0A2C8FAM9"/>
<keyword evidence="4" id="KW-1185">Reference proteome</keyword>
<dbReference type="EMBL" id="LT907975">
    <property type="protein sequence ID" value="SOB59196.1"/>
    <property type="molecule type" value="Genomic_DNA"/>
</dbReference>
<feature type="modified residue" description="4-aspartylphosphate" evidence="1">
    <location>
        <position position="56"/>
    </location>
</feature>
<evidence type="ECO:0000313" key="3">
    <source>
        <dbReference type="EMBL" id="SOB59196.1"/>
    </source>
</evidence>
<dbReference type="SMART" id="SM00448">
    <property type="entry name" value="REC"/>
    <property type="match status" value="1"/>
</dbReference>
<organism evidence="3 4">
    <name type="scientific">Pseudodesulfovibrio profundus</name>
    <dbReference type="NCBI Taxonomy" id="57320"/>
    <lineage>
        <taxon>Bacteria</taxon>
        <taxon>Pseudomonadati</taxon>
        <taxon>Thermodesulfobacteriota</taxon>
        <taxon>Desulfovibrionia</taxon>
        <taxon>Desulfovibrionales</taxon>
        <taxon>Desulfovibrionaceae</taxon>
    </lineage>
</organism>
<dbReference type="Gene3D" id="3.40.50.2300">
    <property type="match status" value="1"/>
</dbReference>
<dbReference type="KEGG" id="pprf:DPRO_2290"/>
<dbReference type="Proteomes" id="UP000219215">
    <property type="component" value="Chromosome DPRO"/>
</dbReference>
<evidence type="ECO:0000313" key="4">
    <source>
        <dbReference type="Proteomes" id="UP000219215"/>
    </source>
</evidence>
<dbReference type="SUPFAM" id="SSF52172">
    <property type="entry name" value="CheY-like"/>
    <property type="match status" value="1"/>
</dbReference>
<dbReference type="CDD" id="cd17546">
    <property type="entry name" value="REC_hyHK_CKI1_RcsC-like"/>
    <property type="match status" value="1"/>
</dbReference>
<reference evidence="4" key="1">
    <citation type="submission" date="2017-09" db="EMBL/GenBank/DDBJ databases">
        <authorList>
            <person name="Regsiter A."/>
            <person name="William W."/>
        </authorList>
    </citation>
    <scope>NUCLEOTIDE SEQUENCE [LARGE SCALE GENOMIC DNA]</scope>
    <source>
        <strain evidence="4">500-1</strain>
    </source>
</reference>
<accession>A0A2C8FAM9</accession>
<sequence length="131" mass="14370">MNVVNCSILIVDDSEDFLNLLLTYLDDTGCTVAVARDGEDAVDLCERKRFDLIIMDIIMPLMDGVDAIRAIRRMEAQTRRSPTPILAISGEGSLQTGVDSMDAGATRMLVKPITGQDLQSTVMEMMGKTTR</sequence>
<evidence type="ECO:0000256" key="1">
    <source>
        <dbReference type="PROSITE-ProRule" id="PRU00169"/>
    </source>
</evidence>
<dbReference type="Pfam" id="PF00072">
    <property type="entry name" value="Response_reg"/>
    <property type="match status" value="1"/>
</dbReference>
<proteinExistence type="predicted"/>
<keyword evidence="1" id="KW-0597">Phosphoprotein</keyword>
<dbReference type="InterPro" id="IPR052048">
    <property type="entry name" value="ST_Response_Regulator"/>
</dbReference>
<dbReference type="GO" id="GO:0000160">
    <property type="term" value="P:phosphorelay signal transduction system"/>
    <property type="evidence" value="ECO:0007669"/>
    <property type="project" value="InterPro"/>
</dbReference>
<protein>
    <recommendedName>
        <fullName evidence="2">Response regulatory domain-containing protein</fullName>
    </recommendedName>
</protein>
<dbReference type="InterPro" id="IPR011006">
    <property type="entry name" value="CheY-like_superfamily"/>
</dbReference>
<evidence type="ECO:0000259" key="2">
    <source>
        <dbReference type="PROSITE" id="PS50110"/>
    </source>
</evidence>
<gene>
    <name evidence="3" type="ORF">DPRO_2290</name>
</gene>
<feature type="domain" description="Response regulatory" evidence="2">
    <location>
        <begin position="7"/>
        <end position="126"/>
    </location>
</feature>